<evidence type="ECO:0000259" key="2">
    <source>
        <dbReference type="Pfam" id="PF26078"/>
    </source>
</evidence>
<name>A0A9W6GLM6_9FUSO</name>
<accession>A0A9W6GLM6</accession>
<feature type="domain" description="Baseplate J-like central" evidence="2">
    <location>
        <begin position="198"/>
        <end position="268"/>
    </location>
</feature>
<sequence>MSSNLDIHKESAEEITARFINKFEKLGGESLALSDERRWLLQAIAYGFFIRNQTTNEGFKMNFVRHTKGEFTDEIGVFTDTERLPAKAATDTLRFEIEEAQPNVIGVTPTRVTPGNNLYFITDYFEFAPGETSKDVIGTCTEVGEVGNDFLPGEINKIVDPFPFFKSVTNLDGSQGGAEIESDASLKERIREAPSKFSTAGPGDGYKYWAKTAHQDIIDVNVAKTTPGTVRITPLMKGGELPTDSILEAVKTVCSDKKRRPLTDNLIVNKPSQITYDIDFTYYISNSNVGLVNEIKAKVQKSVSDYIAWQKGALKRDINPTELNYLVRKAGAKRIEIINPKFTVVETFEVAKEVNVNPVYGGIEDD</sequence>
<feature type="domain" description="Baseplate protein J-like barrel" evidence="1">
    <location>
        <begin position="110"/>
        <end position="177"/>
    </location>
</feature>
<protein>
    <recommendedName>
        <fullName evidence="5">Phage-related baseplate assembly protein</fullName>
    </recommendedName>
</protein>
<evidence type="ECO:0008006" key="5">
    <source>
        <dbReference type="Google" id="ProtNLM"/>
    </source>
</evidence>
<dbReference type="InterPro" id="IPR014507">
    <property type="entry name" value="Baseplate_assembly_J_pred"/>
</dbReference>
<dbReference type="InterPro" id="IPR058531">
    <property type="entry name" value="Baseplate_J_M"/>
</dbReference>
<evidence type="ECO:0000313" key="3">
    <source>
        <dbReference type="EMBL" id="GLI57369.1"/>
    </source>
</evidence>
<keyword evidence="4" id="KW-1185">Reference proteome</keyword>
<evidence type="ECO:0000259" key="1">
    <source>
        <dbReference type="Pfam" id="PF04865"/>
    </source>
</evidence>
<dbReference type="PANTHER" id="PTHR35862">
    <property type="entry name" value="FELS-2 PROPHAGE PROTEIN"/>
    <property type="match status" value="1"/>
</dbReference>
<organism evidence="3 4">
    <name type="scientific">Propionigenium maris DSM 9537</name>
    <dbReference type="NCBI Taxonomy" id="1123000"/>
    <lineage>
        <taxon>Bacteria</taxon>
        <taxon>Fusobacteriati</taxon>
        <taxon>Fusobacteriota</taxon>
        <taxon>Fusobacteriia</taxon>
        <taxon>Fusobacteriales</taxon>
        <taxon>Fusobacteriaceae</taxon>
        <taxon>Propionigenium</taxon>
    </lineage>
</organism>
<dbReference type="PANTHER" id="PTHR35862:SF1">
    <property type="entry name" value="FELS-2 PROPHAGE PROTEIN"/>
    <property type="match status" value="1"/>
</dbReference>
<dbReference type="AlphaFoldDB" id="A0A9W6GLM6"/>
<dbReference type="PIRSF" id="PIRSF020481">
    <property type="entry name" value="BAP"/>
    <property type="match status" value="1"/>
</dbReference>
<dbReference type="Proteomes" id="UP001144471">
    <property type="component" value="Unassembled WGS sequence"/>
</dbReference>
<gene>
    <name evidence="3" type="ORF">PM10SUCC1_28830</name>
</gene>
<dbReference type="EMBL" id="BSDY01000016">
    <property type="protein sequence ID" value="GLI57369.1"/>
    <property type="molecule type" value="Genomic_DNA"/>
</dbReference>
<dbReference type="Pfam" id="PF04865">
    <property type="entry name" value="Baseplate_J"/>
    <property type="match status" value="1"/>
</dbReference>
<dbReference type="InterPro" id="IPR006949">
    <property type="entry name" value="Barrel_Baseplate_J-like"/>
</dbReference>
<evidence type="ECO:0000313" key="4">
    <source>
        <dbReference type="Proteomes" id="UP001144471"/>
    </source>
</evidence>
<dbReference type="RefSeq" id="WP_281836947.1">
    <property type="nucleotide sequence ID" value="NZ_BSDY01000016.1"/>
</dbReference>
<proteinExistence type="predicted"/>
<dbReference type="Pfam" id="PF26078">
    <property type="entry name" value="Baseplate_J_M"/>
    <property type="match status" value="1"/>
</dbReference>
<dbReference type="InterPro" id="IPR052726">
    <property type="entry name" value="Phage_Baseplate_Hub"/>
</dbReference>
<comment type="caution">
    <text evidence="3">The sequence shown here is derived from an EMBL/GenBank/DDBJ whole genome shotgun (WGS) entry which is preliminary data.</text>
</comment>
<reference evidence="3" key="1">
    <citation type="submission" date="2022-12" db="EMBL/GenBank/DDBJ databases">
        <title>Reference genome sequencing for broad-spectrum identification of bacterial and archaeal isolates by mass spectrometry.</title>
        <authorList>
            <person name="Sekiguchi Y."/>
            <person name="Tourlousse D.M."/>
        </authorList>
    </citation>
    <scope>NUCLEOTIDE SEQUENCE</scope>
    <source>
        <strain evidence="3">10succ1</strain>
    </source>
</reference>